<protein>
    <submittedName>
        <fullName evidence="2">Uncharacterized protein DUF3617</fullName>
    </submittedName>
</protein>
<dbReference type="Pfam" id="PF12276">
    <property type="entry name" value="DUF3617"/>
    <property type="match status" value="1"/>
</dbReference>
<sequence length="181" mass="19118">MSTPRLPALLVAAALLPAAAHAASLKPGLWEMTSKVAAANPETMQALAMAQQQMANMPPEQRRALDQMLAQHGVKMNLAEGGGVKVNFCMTKEQAENPRLPSGQPGQCTTNQTPVPGGLNVSFKCSKPQSSGTGQVIFDGDQGYSMRMNVDSAAQGQTQHMTVESTGRWLAADCGDTPPIR</sequence>
<evidence type="ECO:0000256" key="1">
    <source>
        <dbReference type="SAM" id="SignalP"/>
    </source>
</evidence>
<dbReference type="AlphaFoldDB" id="A0A562PJM8"/>
<proteinExistence type="predicted"/>
<gene>
    <name evidence="2" type="ORF">IP92_04370</name>
</gene>
<feature type="signal peptide" evidence="1">
    <location>
        <begin position="1"/>
        <end position="22"/>
    </location>
</feature>
<keyword evidence="1" id="KW-0732">Signal</keyword>
<feature type="chain" id="PRO_5022201799" evidence="1">
    <location>
        <begin position="23"/>
        <end position="181"/>
    </location>
</feature>
<reference evidence="2 3" key="1">
    <citation type="journal article" date="2015" name="Stand. Genomic Sci.">
        <title>Genomic Encyclopedia of Bacterial and Archaeal Type Strains, Phase III: the genomes of soil and plant-associated and newly described type strains.</title>
        <authorList>
            <person name="Whitman W.B."/>
            <person name="Woyke T."/>
            <person name="Klenk H.P."/>
            <person name="Zhou Y."/>
            <person name="Lilburn T.G."/>
            <person name="Beck B.J."/>
            <person name="De Vos P."/>
            <person name="Vandamme P."/>
            <person name="Eisen J.A."/>
            <person name="Garrity G."/>
            <person name="Hugenholtz P."/>
            <person name="Kyrpides N.C."/>
        </authorList>
    </citation>
    <scope>NUCLEOTIDE SEQUENCE [LARGE SCALE GENOMIC DNA]</scope>
    <source>
        <strain evidence="2 3">CGMCC 1.10685</strain>
    </source>
</reference>
<dbReference type="Proteomes" id="UP000315112">
    <property type="component" value="Unassembled WGS sequence"/>
</dbReference>
<evidence type="ECO:0000313" key="3">
    <source>
        <dbReference type="Proteomes" id="UP000315112"/>
    </source>
</evidence>
<dbReference type="InterPro" id="IPR022061">
    <property type="entry name" value="DUF3617"/>
</dbReference>
<organism evidence="2 3">
    <name type="scientific">Pseudoduganella flava</name>
    <dbReference type="NCBI Taxonomy" id="871742"/>
    <lineage>
        <taxon>Bacteria</taxon>
        <taxon>Pseudomonadati</taxon>
        <taxon>Pseudomonadota</taxon>
        <taxon>Betaproteobacteria</taxon>
        <taxon>Burkholderiales</taxon>
        <taxon>Oxalobacteraceae</taxon>
        <taxon>Telluria group</taxon>
        <taxon>Pseudoduganella</taxon>
    </lineage>
</organism>
<comment type="caution">
    <text evidence="2">The sequence shown here is derived from an EMBL/GenBank/DDBJ whole genome shotgun (WGS) entry which is preliminary data.</text>
</comment>
<accession>A0A562PJM8</accession>
<dbReference type="RefSeq" id="WP_229418909.1">
    <property type="nucleotide sequence ID" value="NZ_CP046904.1"/>
</dbReference>
<name>A0A562PJM8_9BURK</name>
<dbReference type="EMBL" id="VLKW01000009">
    <property type="protein sequence ID" value="TWI44420.1"/>
    <property type="molecule type" value="Genomic_DNA"/>
</dbReference>
<evidence type="ECO:0000313" key="2">
    <source>
        <dbReference type="EMBL" id="TWI44420.1"/>
    </source>
</evidence>